<comment type="caution">
    <text evidence="1">The sequence shown here is derived from an EMBL/GenBank/DDBJ whole genome shotgun (WGS) entry which is preliminary data.</text>
</comment>
<sequence>MNSIVNQINKNFYAAGIEPYFDYTIRTEDNADPNYFIYVRSAIEPSQFKQLLAYIQFYSFTRVSKKHTLTEVEIAKVINAVFIDARTVIMKTTMFLKDDYTEIKLLENYKEHHRKRDSITYLIDERIEKALITYLNKLAKKNGWVLKYDYLIQDENNIDPAFFLYVRSEIESLKFKQLLAFIQYTSKSHVSKRHVLSEFEVVSIINDFFGHVEILKTTVPLKRDYTQIKLLENYESHWKCPDEIFYLVESIGENVIVNALKDLAITNVWSC</sequence>
<reference evidence="1 2" key="1">
    <citation type="submission" date="2017-11" db="EMBL/GenBank/DDBJ databases">
        <title>Bacterial isolate from king chilli rhizosphere.</title>
        <authorList>
            <person name="Takhelmayum P."/>
            <person name="Sarangthem I."/>
        </authorList>
    </citation>
    <scope>NUCLEOTIDE SEQUENCE [LARGE SCALE GENOMIC DNA]</scope>
    <source>
        <strain evidence="2">t26</strain>
    </source>
</reference>
<dbReference type="AlphaFoldDB" id="A0A2M9QA23"/>
<evidence type="ECO:0000313" key="1">
    <source>
        <dbReference type="EMBL" id="PJO44926.1"/>
    </source>
</evidence>
<evidence type="ECO:0000313" key="2">
    <source>
        <dbReference type="Proteomes" id="UP000232101"/>
    </source>
</evidence>
<name>A0A2M9QA23_9BACI</name>
<protein>
    <submittedName>
        <fullName evidence="1">Uncharacterized protein</fullName>
    </submittedName>
</protein>
<organism evidence="1 2">
    <name type="scientific">Lysinibacillus xylanilyticus</name>
    <dbReference type="NCBI Taxonomy" id="582475"/>
    <lineage>
        <taxon>Bacteria</taxon>
        <taxon>Bacillati</taxon>
        <taxon>Bacillota</taxon>
        <taxon>Bacilli</taxon>
        <taxon>Bacillales</taxon>
        <taxon>Bacillaceae</taxon>
        <taxon>Lysinibacillus</taxon>
    </lineage>
</organism>
<dbReference type="EMBL" id="PHQY01000322">
    <property type="protein sequence ID" value="PJO44926.1"/>
    <property type="molecule type" value="Genomic_DNA"/>
</dbReference>
<dbReference type="Proteomes" id="UP000232101">
    <property type="component" value="Unassembled WGS sequence"/>
</dbReference>
<accession>A0A2M9QA23</accession>
<gene>
    <name evidence="1" type="ORF">CWD94_04370</name>
</gene>
<proteinExistence type="predicted"/>
<dbReference type="RefSeq" id="WP_100542215.1">
    <property type="nucleotide sequence ID" value="NZ_PHQY01000322.1"/>
</dbReference>